<reference evidence="1 2" key="1">
    <citation type="journal article" date="2019" name="Sci. Rep.">
        <title>Orb-weaving spider Araneus ventricosus genome elucidates the spidroin gene catalogue.</title>
        <authorList>
            <person name="Kono N."/>
            <person name="Nakamura H."/>
            <person name="Ohtoshi R."/>
            <person name="Moran D.A.P."/>
            <person name="Shinohara A."/>
            <person name="Yoshida Y."/>
            <person name="Fujiwara M."/>
            <person name="Mori M."/>
            <person name="Tomita M."/>
            <person name="Arakawa K."/>
        </authorList>
    </citation>
    <scope>NUCLEOTIDE SEQUENCE [LARGE SCALE GENOMIC DNA]</scope>
</reference>
<evidence type="ECO:0000313" key="2">
    <source>
        <dbReference type="Proteomes" id="UP000499080"/>
    </source>
</evidence>
<accession>A0A4Y2GYE0</accession>
<dbReference type="AlphaFoldDB" id="A0A4Y2GYE0"/>
<protein>
    <submittedName>
        <fullName evidence="1">Uncharacterized protein</fullName>
    </submittedName>
</protein>
<comment type="caution">
    <text evidence="1">The sequence shown here is derived from an EMBL/GenBank/DDBJ whole genome shotgun (WGS) entry which is preliminary data.</text>
</comment>
<dbReference type="OrthoDB" id="6459070at2759"/>
<keyword evidence="2" id="KW-1185">Reference proteome</keyword>
<dbReference type="Proteomes" id="UP000499080">
    <property type="component" value="Unassembled WGS sequence"/>
</dbReference>
<dbReference type="EMBL" id="BGPR01001624">
    <property type="protein sequence ID" value="GBM58187.1"/>
    <property type="molecule type" value="Genomic_DNA"/>
</dbReference>
<gene>
    <name evidence="1" type="ORF">AVEN_163950_1</name>
</gene>
<name>A0A4Y2GYE0_ARAVE</name>
<sequence length="100" mass="11060">MTLPQCLLVLAKKNGVAFTPWVALTGDYTPDVHHPLLPETPSCRVEATNKSKGVHIEQIGKNYAHTTMKKLDISFLLRWIVSSKAALISRRCCNGVNGEE</sequence>
<organism evidence="1 2">
    <name type="scientific">Araneus ventricosus</name>
    <name type="common">Orbweaver spider</name>
    <name type="synonym">Epeira ventricosa</name>
    <dbReference type="NCBI Taxonomy" id="182803"/>
    <lineage>
        <taxon>Eukaryota</taxon>
        <taxon>Metazoa</taxon>
        <taxon>Ecdysozoa</taxon>
        <taxon>Arthropoda</taxon>
        <taxon>Chelicerata</taxon>
        <taxon>Arachnida</taxon>
        <taxon>Araneae</taxon>
        <taxon>Araneomorphae</taxon>
        <taxon>Entelegynae</taxon>
        <taxon>Araneoidea</taxon>
        <taxon>Araneidae</taxon>
        <taxon>Araneus</taxon>
    </lineage>
</organism>
<proteinExistence type="predicted"/>
<evidence type="ECO:0000313" key="1">
    <source>
        <dbReference type="EMBL" id="GBM58187.1"/>
    </source>
</evidence>